<sequence>MIQAAEQEIVLTTGIYDLIKDHVRRKKVTVEEEEVLKNQLKKAKQVTRKNLPLDVVTIDTKVTVKNKVTNQEEIYTLVAPDRAKRRNNTESILSTIGLALVGCKIGDVIHWNFNAEQKELEIVNVERLV</sequence>
<evidence type="ECO:0000313" key="2">
    <source>
        <dbReference type="EMBL" id="KDN54069.1"/>
    </source>
</evidence>
<evidence type="ECO:0000313" key="3">
    <source>
        <dbReference type="Proteomes" id="UP000027064"/>
    </source>
</evidence>
<dbReference type="Proteomes" id="UP000027064">
    <property type="component" value="Unassembled WGS sequence"/>
</dbReference>
<feature type="domain" description="Transcription elongation factor GreA/GreB C-terminal" evidence="1">
    <location>
        <begin position="53"/>
        <end position="126"/>
    </location>
</feature>
<keyword evidence="2" id="KW-0648">Protein biosynthesis</keyword>
<dbReference type="eggNOG" id="COG0782">
    <property type="taxonomic scope" value="Bacteria"/>
</dbReference>
<dbReference type="OrthoDB" id="192847at2"/>
<dbReference type="STRING" id="1492738.FEM21_28860"/>
<comment type="caution">
    <text evidence="2">The sequence shown here is derived from an EMBL/GenBank/DDBJ whole genome shotgun (WGS) entry which is preliminary data.</text>
</comment>
<dbReference type="GO" id="GO:0006354">
    <property type="term" value="P:DNA-templated transcription elongation"/>
    <property type="evidence" value="ECO:0007669"/>
    <property type="project" value="TreeGrafter"/>
</dbReference>
<protein>
    <submittedName>
        <fullName evidence="2">Elongation factor GreAB</fullName>
    </submittedName>
</protein>
<keyword evidence="3" id="KW-1185">Reference proteome</keyword>
<evidence type="ECO:0000259" key="1">
    <source>
        <dbReference type="Pfam" id="PF01272"/>
    </source>
</evidence>
<dbReference type="Pfam" id="PF01272">
    <property type="entry name" value="GreA_GreB"/>
    <property type="match status" value="1"/>
</dbReference>
<dbReference type="GO" id="GO:0003746">
    <property type="term" value="F:translation elongation factor activity"/>
    <property type="evidence" value="ECO:0007669"/>
    <property type="project" value="UniProtKB-KW"/>
</dbReference>
<dbReference type="InterPro" id="IPR001437">
    <property type="entry name" value="Tscrpt_elong_fac_GreA/B_C"/>
</dbReference>
<accession>A0A066WSU9</accession>
<gene>
    <name evidence="2" type="ORF">FEM21_28860</name>
</gene>
<name>A0A066WSU9_9FLAO</name>
<dbReference type="RefSeq" id="WP_035661728.1">
    <property type="nucleotide sequence ID" value="NZ_JNCA01000029.1"/>
</dbReference>
<dbReference type="InterPro" id="IPR036953">
    <property type="entry name" value="GreA/GreB_C_sf"/>
</dbReference>
<dbReference type="GO" id="GO:0003677">
    <property type="term" value="F:DNA binding"/>
    <property type="evidence" value="ECO:0007669"/>
    <property type="project" value="InterPro"/>
</dbReference>
<proteinExistence type="predicted"/>
<keyword evidence="2" id="KW-0251">Elongation factor</keyword>
<dbReference type="PATRIC" id="fig|1492738.3.peg.2873"/>
<reference evidence="2 3" key="1">
    <citation type="submission" date="2014-05" db="EMBL/GenBank/DDBJ databases">
        <title>Genome Sequence of Flavobacterium sp. EM1321.</title>
        <authorList>
            <person name="Shin S.-K."/>
            <person name="Yi H."/>
        </authorList>
    </citation>
    <scope>NUCLEOTIDE SEQUENCE [LARGE SCALE GENOMIC DNA]</scope>
    <source>
        <strain evidence="2 3">EM1321</strain>
    </source>
</reference>
<organism evidence="2 3">
    <name type="scientific">Flavobacterium seoulense</name>
    <dbReference type="NCBI Taxonomy" id="1492738"/>
    <lineage>
        <taxon>Bacteria</taxon>
        <taxon>Pseudomonadati</taxon>
        <taxon>Bacteroidota</taxon>
        <taxon>Flavobacteriia</taxon>
        <taxon>Flavobacteriales</taxon>
        <taxon>Flavobacteriaceae</taxon>
        <taxon>Flavobacterium</taxon>
    </lineage>
</organism>
<dbReference type="EMBL" id="JNCA01000029">
    <property type="protein sequence ID" value="KDN54069.1"/>
    <property type="molecule type" value="Genomic_DNA"/>
</dbReference>
<dbReference type="GO" id="GO:0032784">
    <property type="term" value="P:regulation of DNA-templated transcription elongation"/>
    <property type="evidence" value="ECO:0007669"/>
    <property type="project" value="InterPro"/>
</dbReference>
<dbReference type="PANTHER" id="PTHR30437:SF5">
    <property type="entry name" value="REGULATOR OF NUCLEOSIDE DIPHOSPHATE KINASE"/>
    <property type="match status" value="1"/>
</dbReference>
<dbReference type="InterPro" id="IPR023459">
    <property type="entry name" value="Tscrpt_elong_fac_GreA/B_fam"/>
</dbReference>
<dbReference type="Gene3D" id="3.10.50.30">
    <property type="entry name" value="Transcription elongation factor, GreA/GreB, C-terminal domain"/>
    <property type="match status" value="1"/>
</dbReference>
<dbReference type="PANTHER" id="PTHR30437">
    <property type="entry name" value="TRANSCRIPTION ELONGATION FACTOR GREA"/>
    <property type="match status" value="1"/>
</dbReference>
<dbReference type="AlphaFoldDB" id="A0A066WSU9"/>
<dbReference type="SUPFAM" id="SSF54534">
    <property type="entry name" value="FKBP-like"/>
    <property type="match status" value="1"/>
</dbReference>
<dbReference type="GO" id="GO:0070063">
    <property type="term" value="F:RNA polymerase binding"/>
    <property type="evidence" value="ECO:0007669"/>
    <property type="project" value="InterPro"/>
</dbReference>